<dbReference type="AlphaFoldDB" id="A0A2W1LR22"/>
<dbReference type="OrthoDB" id="2968247at2"/>
<keyword evidence="2" id="KW-1185">Reference proteome</keyword>
<organism evidence="1 2">
    <name type="scientific">Paenibacillus sambharensis</name>
    <dbReference type="NCBI Taxonomy" id="1803190"/>
    <lineage>
        <taxon>Bacteria</taxon>
        <taxon>Bacillati</taxon>
        <taxon>Bacillota</taxon>
        <taxon>Bacilli</taxon>
        <taxon>Bacillales</taxon>
        <taxon>Paenibacillaceae</taxon>
        <taxon>Paenibacillus</taxon>
    </lineage>
</organism>
<dbReference type="EMBL" id="QKRB01000028">
    <property type="protein sequence ID" value="PZD97295.1"/>
    <property type="molecule type" value="Genomic_DNA"/>
</dbReference>
<reference evidence="1 2" key="1">
    <citation type="submission" date="2018-06" db="EMBL/GenBank/DDBJ databases">
        <title>Paenibacillus imtechensis sp. nov.</title>
        <authorList>
            <person name="Pinnaka A.K."/>
            <person name="Singh H."/>
            <person name="Kaur M."/>
        </authorList>
    </citation>
    <scope>NUCLEOTIDE SEQUENCE [LARGE SCALE GENOMIC DNA]</scope>
    <source>
        <strain evidence="1 2">SMB1</strain>
    </source>
</reference>
<protein>
    <submittedName>
        <fullName evidence="1">Uncharacterized protein</fullName>
    </submittedName>
</protein>
<dbReference type="PROSITE" id="PS51257">
    <property type="entry name" value="PROKAR_LIPOPROTEIN"/>
    <property type="match status" value="1"/>
</dbReference>
<dbReference type="Proteomes" id="UP000249522">
    <property type="component" value="Unassembled WGS sequence"/>
</dbReference>
<comment type="caution">
    <text evidence="1">The sequence shown here is derived from an EMBL/GenBank/DDBJ whole genome shotgun (WGS) entry which is preliminary data.</text>
</comment>
<evidence type="ECO:0000313" key="1">
    <source>
        <dbReference type="EMBL" id="PZD97295.1"/>
    </source>
</evidence>
<gene>
    <name evidence="1" type="ORF">DNH61_02775</name>
</gene>
<name>A0A2W1LR22_9BACL</name>
<dbReference type="RefSeq" id="WP_111145153.1">
    <property type="nucleotide sequence ID" value="NZ_QKRB01000028.1"/>
</dbReference>
<proteinExistence type="predicted"/>
<evidence type="ECO:0000313" key="2">
    <source>
        <dbReference type="Proteomes" id="UP000249522"/>
    </source>
</evidence>
<sequence length="171" mass="19116">MLKLIIMVGSKSRMVSALPFTAMLLIVLIAAGCSGENSRETERFNDRSLKFKLLDSRQNDALASYTLQVKNEGLFTVRHLRMYIDYPILTETGSMYNPYKLEGDAEGTGPYHLEPGDEITYRFITPVYEVFGEKGLDYDNPSIELKGVVLEGDSEIPFTITGGMALLTQTE</sequence>
<accession>A0A2W1LR22</accession>